<reference evidence="1 2" key="1">
    <citation type="submission" date="2016-09" db="EMBL/GenBank/DDBJ databases">
        <title>Alteromonas lipolytica, a new species isolated from sea water.</title>
        <authorList>
            <person name="Wu Y.-H."/>
            <person name="Cheng H."/>
            <person name="Xu X.-W."/>
        </authorList>
    </citation>
    <scope>NUCLEOTIDE SEQUENCE [LARGE SCALE GENOMIC DNA]</scope>
    <source>
        <strain evidence="1 2">JW12</strain>
    </source>
</reference>
<dbReference type="SUPFAM" id="SSF159270">
    <property type="entry name" value="YmcC-like"/>
    <property type="match status" value="1"/>
</dbReference>
<dbReference type="Gene3D" id="2.40.360.10">
    <property type="entry name" value="YmcC-like"/>
    <property type="match status" value="1"/>
</dbReference>
<dbReference type="Proteomes" id="UP000176037">
    <property type="component" value="Unassembled WGS sequence"/>
</dbReference>
<gene>
    <name evidence="1" type="ORF">BFC17_10465</name>
</gene>
<dbReference type="OrthoDB" id="5591889at2"/>
<protein>
    <recommendedName>
        <fullName evidence="3">YjbF family lipoprotein</fullName>
    </recommendedName>
</protein>
<comment type="caution">
    <text evidence="1">The sequence shown here is derived from an EMBL/GenBank/DDBJ whole genome shotgun (WGS) entry which is preliminary data.</text>
</comment>
<accession>A0A1E8FJH1</accession>
<evidence type="ECO:0000313" key="1">
    <source>
        <dbReference type="EMBL" id="OFI36080.1"/>
    </source>
</evidence>
<sequence>MARHWIKVISISYCLLLNGCSQTSKDAIDTIVASVAGKSPPISLKEIEATPYAALIAHLNDNAEALMILTWIEPSTPAKTYKWLSADKEMLATKAGRIVKTINLKAGNLSAIISEQDDPLSLNILLPDVKRTWSYKLSWSPGYHRQYSATSRFSILGKETITHFERALELVHISENVSLSEIDFQYTNHFWLIPSSGEVVKSQQHPYPGADTINLLLPHFFMGSTNG</sequence>
<organism evidence="1 2">
    <name type="scientific">Alteromonas lipolytica</name>
    <dbReference type="NCBI Taxonomy" id="1856405"/>
    <lineage>
        <taxon>Bacteria</taxon>
        <taxon>Pseudomonadati</taxon>
        <taxon>Pseudomonadota</taxon>
        <taxon>Gammaproteobacteria</taxon>
        <taxon>Alteromonadales</taxon>
        <taxon>Alteromonadaceae</taxon>
        <taxon>Alteromonas/Salinimonas group</taxon>
        <taxon>Alteromonas</taxon>
    </lineage>
</organism>
<dbReference type="EMBL" id="MJIC01000004">
    <property type="protein sequence ID" value="OFI36080.1"/>
    <property type="molecule type" value="Genomic_DNA"/>
</dbReference>
<keyword evidence="2" id="KW-1185">Reference proteome</keyword>
<dbReference type="STRING" id="1856405.BFC17_10465"/>
<dbReference type="RefSeq" id="WP_070174923.1">
    <property type="nucleotide sequence ID" value="NZ_BMJR01000004.1"/>
</dbReference>
<dbReference type="InterPro" id="IPR023373">
    <property type="entry name" value="YmcC_sf"/>
</dbReference>
<name>A0A1E8FJH1_9ALTE</name>
<evidence type="ECO:0008006" key="3">
    <source>
        <dbReference type="Google" id="ProtNLM"/>
    </source>
</evidence>
<dbReference type="InterPro" id="IPR021308">
    <property type="entry name" value="GfcB"/>
</dbReference>
<dbReference type="AlphaFoldDB" id="A0A1E8FJH1"/>
<evidence type="ECO:0000313" key="2">
    <source>
        <dbReference type="Proteomes" id="UP000176037"/>
    </source>
</evidence>
<dbReference type="Pfam" id="PF11102">
    <property type="entry name" value="YjbF"/>
    <property type="match status" value="1"/>
</dbReference>
<proteinExistence type="predicted"/>